<dbReference type="GO" id="GO:0016020">
    <property type="term" value="C:membrane"/>
    <property type="evidence" value="ECO:0007669"/>
    <property type="project" value="GOC"/>
</dbReference>
<dbReference type="GO" id="GO:0005764">
    <property type="term" value="C:lysosome"/>
    <property type="evidence" value="ECO:0007669"/>
    <property type="project" value="InterPro"/>
</dbReference>
<dbReference type="EMBL" id="HADW01008273">
    <property type="protein sequence ID" value="SBP09673.1"/>
    <property type="molecule type" value="Transcribed_RNA"/>
</dbReference>
<evidence type="ECO:0000256" key="7">
    <source>
        <dbReference type="SAM" id="SignalP"/>
    </source>
</evidence>
<dbReference type="InterPro" id="IPR007856">
    <property type="entry name" value="SapB_1"/>
</dbReference>
<evidence type="ECO:0000259" key="8">
    <source>
        <dbReference type="PROSITE" id="PS50015"/>
    </source>
</evidence>
<dbReference type="SMART" id="SM00741">
    <property type="entry name" value="SapB"/>
    <property type="match status" value="2"/>
</dbReference>
<gene>
    <name evidence="9" type="primary">SFTPB</name>
</gene>
<dbReference type="GO" id="GO:0006665">
    <property type="term" value="P:sphingolipid metabolic process"/>
    <property type="evidence" value="ECO:0007669"/>
    <property type="project" value="InterPro"/>
</dbReference>
<evidence type="ECO:0000256" key="1">
    <source>
        <dbReference type="ARBA" id="ARBA00004613"/>
    </source>
</evidence>
<keyword evidence="2" id="KW-0964">Secreted</keyword>
<reference evidence="9" key="1">
    <citation type="submission" date="2016-05" db="EMBL/GenBank/DDBJ databases">
        <authorList>
            <person name="Lavstsen T."/>
            <person name="Jespersen J.S."/>
        </authorList>
    </citation>
    <scope>NUCLEOTIDE SEQUENCE</scope>
    <source>
        <tissue evidence="9">Brain</tissue>
    </source>
</reference>
<keyword evidence="3 7" id="KW-0732">Signal</keyword>
<evidence type="ECO:0000256" key="2">
    <source>
        <dbReference type="ARBA" id="ARBA00022525"/>
    </source>
</evidence>
<sequence length="276" mass="30371">MRGKRLKMTAATLMLTLLLCVGLQGHAWDGNNEINSLEISPDNLETGDICQDCTKIFELLVDMLSNADLQKKITAGIDSLCAQLPEAPAKICKEEVDKMLPVAITFLTGMAKPAEICKLVGLCSTSDPQEKMLSYFVQQALQAAVKSENAKPSTQCSFCVFLFKTLEDLLPKERTEGAVIKLFEEICHILPPAHRGQCEAIISKYGKSVLDAIIGYATPEAICALIHLCKGQEAPAVDPCILPMYRCRDIKTAVKCGTLFYCQKFAWKPLTYDDTI</sequence>
<dbReference type="InterPro" id="IPR008138">
    <property type="entry name" value="SapB_2"/>
</dbReference>
<feature type="domain" description="Saposin B-type" evidence="8">
    <location>
        <begin position="152"/>
        <end position="233"/>
    </location>
</feature>
<feature type="domain" description="Saposin B-type" evidence="8">
    <location>
        <begin position="46"/>
        <end position="127"/>
    </location>
</feature>
<dbReference type="InterPro" id="IPR011001">
    <property type="entry name" value="Saposin-like"/>
</dbReference>
<dbReference type="SUPFAM" id="SSF47862">
    <property type="entry name" value="Saposin"/>
    <property type="match status" value="2"/>
</dbReference>
<dbReference type="PROSITE" id="PS50015">
    <property type="entry name" value="SAP_B"/>
    <property type="match status" value="2"/>
</dbReference>
<evidence type="ECO:0000256" key="3">
    <source>
        <dbReference type="ARBA" id="ARBA00022729"/>
    </source>
</evidence>
<dbReference type="GO" id="GO:0005576">
    <property type="term" value="C:extracellular region"/>
    <property type="evidence" value="ECO:0007669"/>
    <property type="project" value="UniProtKB-SubCell"/>
</dbReference>
<proteinExistence type="predicted"/>
<keyword evidence="5" id="KW-1015">Disulfide bond</keyword>
<evidence type="ECO:0000256" key="4">
    <source>
        <dbReference type="ARBA" id="ARBA00022737"/>
    </source>
</evidence>
<dbReference type="PRINTS" id="PR01797">
    <property type="entry name" value="SAPOSIN"/>
</dbReference>
<feature type="chain" id="PRO_5015054454" evidence="7">
    <location>
        <begin position="28"/>
        <end position="276"/>
    </location>
</feature>
<evidence type="ECO:0000256" key="6">
    <source>
        <dbReference type="ARBA" id="ARBA00023180"/>
    </source>
</evidence>
<protein>
    <submittedName>
        <fullName evidence="9">Surfactant protein B</fullName>
    </submittedName>
</protein>
<dbReference type="InterPro" id="IPR003119">
    <property type="entry name" value="SAP_A"/>
</dbReference>
<dbReference type="InterPro" id="IPR051428">
    <property type="entry name" value="Sphingo_Act-Surfact_Prot"/>
</dbReference>
<dbReference type="InterPro" id="IPR008373">
    <property type="entry name" value="Saposin"/>
</dbReference>
<dbReference type="Gene3D" id="1.10.225.10">
    <property type="entry name" value="Saposin-like"/>
    <property type="match status" value="2"/>
</dbReference>
<name>A0A1A7WVB3_9TELE</name>
<feature type="signal peptide" evidence="7">
    <location>
        <begin position="1"/>
        <end position="27"/>
    </location>
</feature>
<dbReference type="EMBL" id="HADX01011852">
    <property type="protein sequence ID" value="SBP34084.1"/>
    <property type="molecule type" value="Transcribed_RNA"/>
</dbReference>
<dbReference type="Pfam" id="PF02199">
    <property type="entry name" value="SapA"/>
    <property type="match status" value="1"/>
</dbReference>
<keyword evidence="4" id="KW-0677">Repeat</keyword>
<dbReference type="PANTHER" id="PTHR11480">
    <property type="entry name" value="SAPOSIN-RELATED"/>
    <property type="match status" value="1"/>
</dbReference>
<dbReference type="Pfam" id="PF05184">
    <property type="entry name" value="SapB_1"/>
    <property type="match status" value="1"/>
</dbReference>
<evidence type="ECO:0000256" key="5">
    <source>
        <dbReference type="ARBA" id="ARBA00023157"/>
    </source>
</evidence>
<evidence type="ECO:0000313" key="9">
    <source>
        <dbReference type="EMBL" id="SBP09673.1"/>
    </source>
</evidence>
<reference evidence="9" key="2">
    <citation type="submission" date="2016-06" db="EMBL/GenBank/DDBJ databases">
        <title>The genome of a short-lived fish provides insights into sex chromosome evolution and the genetic control of aging.</title>
        <authorList>
            <person name="Reichwald K."/>
            <person name="Felder M."/>
            <person name="Petzold A."/>
            <person name="Koch P."/>
            <person name="Groth M."/>
            <person name="Platzer M."/>
        </authorList>
    </citation>
    <scope>NUCLEOTIDE SEQUENCE</scope>
    <source>
        <tissue evidence="9">Brain</tissue>
    </source>
</reference>
<dbReference type="Pfam" id="PF03489">
    <property type="entry name" value="SapB_2"/>
    <property type="match status" value="2"/>
</dbReference>
<dbReference type="InterPro" id="IPR008139">
    <property type="entry name" value="SaposinB_dom"/>
</dbReference>
<dbReference type="AlphaFoldDB" id="A0A1A7WVB3"/>
<organism evidence="9">
    <name type="scientific">Iconisemion striatum</name>
    <dbReference type="NCBI Taxonomy" id="60296"/>
    <lineage>
        <taxon>Eukaryota</taxon>
        <taxon>Metazoa</taxon>
        <taxon>Chordata</taxon>
        <taxon>Craniata</taxon>
        <taxon>Vertebrata</taxon>
        <taxon>Euteleostomi</taxon>
        <taxon>Actinopterygii</taxon>
        <taxon>Neopterygii</taxon>
        <taxon>Teleostei</taxon>
        <taxon>Neoteleostei</taxon>
        <taxon>Acanthomorphata</taxon>
        <taxon>Ovalentaria</taxon>
        <taxon>Atherinomorphae</taxon>
        <taxon>Cyprinodontiformes</taxon>
        <taxon>Nothobranchiidae</taxon>
        <taxon>Iconisemion</taxon>
    </lineage>
</organism>
<comment type="subcellular location">
    <subcellularLocation>
        <location evidence="1">Secreted</location>
    </subcellularLocation>
</comment>
<keyword evidence="6" id="KW-0325">Glycoprotein</keyword>
<accession>A0A1A7WVB3</accession>